<dbReference type="NCBIfam" id="TIGR01637">
    <property type="entry name" value="phage_arpU"/>
    <property type="match status" value="1"/>
</dbReference>
<dbReference type="InterPro" id="IPR006524">
    <property type="entry name" value="ArpU-like"/>
</dbReference>
<evidence type="ECO:0000313" key="2">
    <source>
        <dbReference type="Proteomes" id="UP000031982"/>
    </source>
</evidence>
<keyword evidence="2" id="KW-1185">Reference proteome</keyword>
<dbReference type="RefSeq" id="WP_041098509.1">
    <property type="nucleotide sequence ID" value="NZ_BSSZ01000009.1"/>
</dbReference>
<proteinExistence type="predicted"/>
<organism evidence="1 2">
    <name type="scientific">Bacillus badius</name>
    <dbReference type="NCBI Taxonomy" id="1455"/>
    <lineage>
        <taxon>Bacteria</taxon>
        <taxon>Bacillati</taxon>
        <taxon>Bacillota</taxon>
        <taxon>Bacilli</taxon>
        <taxon>Bacillales</taxon>
        <taxon>Bacillaceae</taxon>
        <taxon>Pseudobacillus</taxon>
    </lineage>
</organism>
<evidence type="ECO:0008006" key="3">
    <source>
        <dbReference type="Google" id="ProtNLM"/>
    </source>
</evidence>
<comment type="caution">
    <text evidence="1">The sequence shown here is derived from an EMBL/GenBank/DDBJ whole genome shotgun (WGS) entry which is preliminary data.</text>
</comment>
<sequence length="147" mass="17121">MAHTAAEFLSDDIEAVIENVLTKWIEPYYSMKLKSGVYNPKVTSTISDISSSPNNAFHSSTESLVINKLTAKEWLIYFHTKLSTLPEQHQQIIEKKYLRRRNDGKYMSDHKVYSDLHLSRTVYYIRRKEALYWLGLALESETNMEGI</sequence>
<dbReference type="EMBL" id="JXLP01000018">
    <property type="protein sequence ID" value="KIL77102.1"/>
    <property type="molecule type" value="Genomic_DNA"/>
</dbReference>
<evidence type="ECO:0000313" key="1">
    <source>
        <dbReference type="EMBL" id="KIL77102.1"/>
    </source>
</evidence>
<accession>A0ABR5AQS3</accession>
<dbReference type="Proteomes" id="UP000031982">
    <property type="component" value="Unassembled WGS sequence"/>
</dbReference>
<reference evidence="1 2" key="1">
    <citation type="submission" date="2015-01" db="EMBL/GenBank/DDBJ databases">
        <title>Genome Assembly of Bacillus badius MTCC 1458.</title>
        <authorList>
            <person name="Verma A."/>
            <person name="Khatri I."/>
            <person name="Mual P."/>
            <person name="Subramanian S."/>
            <person name="Krishnamurthi S."/>
        </authorList>
    </citation>
    <scope>NUCLEOTIDE SEQUENCE [LARGE SCALE GENOMIC DNA]</scope>
    <source>
        <strain evidence="1 2">MTCC 1458</strain>
    </source>
</reference>
<protein>
    <recommendedName>
        <fullName evidence="3">Transcriptional regulator</fullName>
    </recommendedName>
</protein>
<gene>
    <name evidence="1" type="ORF">SD77_1854</name>
</gene>
<name>A0ABR5AQS3_BACBA</name>